<dbReference type="InterPro" id="IPR052087">
    <property type="entry name" value="RRP12"/>
</dbReference>
<dbReference type="PANTHER" id="PTHR48287">
    <property type="entry name" value="ARM REPEAT SUPERFAMILY PROTEIN"/>
    <property type="match status" value="1"/>
</dbReference>
<dbReference type="VEuPathDB" id="FungiDB:YALI1_E08828g"/>
<evidence type="ECO:0000256" key="3">
    <source>
        <dbReference type="ARBA" id="ARBA00023242"/>
    </source>
</evidence>
<dbReference type="GeneID" id="2912440"/>
<proteinExistence type="inferred from homology"/>
<reference evidence="7 8" key="1">
    <citation type="journal article" date="2016" name="PLoS ONE">
        <title>Sequence Assembly of Yarrowia lipolytica Strain W29/CLIB89 Shows Transposable Element Diversity.</title>
        <authorList>
            <person name="Magnan C."/>
            <person name="Yu J."/>
            <person name="Chang I."/>
            <person name="Jahn E."/>
            <person name="Kanomata Y."/>
            <person name="Wu J."/>
            <person name="Zeller M."/>
            <person name="Oakes M."/>
            <person name="Baldi P."/>
            <person name="Sandmeyer S."/>
        </authorList>
    </citation>
    <scope>NUCLEOTIDE SEQUENCE [LARGE SCALE GENOMIC DNA]</scope>
    <source>
        <strain evidence="8">CLIB89(W29)</strain>
    </source>
</reference>
<dbReference type="InterPro" id="IPR016024">
    <property type="entry name" value="ARM-type_fold"/>
</dbReference>
<feature type="compositionally biased region" description="Basic and acidic residues" evidence="4">
    <location>
        <begin position="1021"/>
        <end position="1033"/>
    </location>
</feature>
<evidence type="ECO:0000256" key="4">
    <source>
        <dbReference type="SAM" id="MobiDB-lite"/>
    </source>
</evidence>
<comment type="similarity">
    <text evidence="2">Belongs to the RRP12 family.</text>
</comment>
<feature type="compositionally biased region" description="Polar residues" evidence="4">
    <location>
        <begin position="1068"/>
        <end position="1080"/>
    </location>
</feature>
<feature type="compositionally biased region" description="Basic residues" evidence="4">
    <location>
        <begin position="996"/>
        <end position="1005"/>
    </location>
</feature>
<accession>A0A1D8NHH1</accession>
<dbReference type="Pfam" id="PF08161">
    <property type="entry name" value="RRP12_HEAT"/>
    <property type="match status" value="1"/>
</dbReference>
<feature type="compositionally biased region" description="Acidic residues" evidence="4">
    <location>
        <begin position="1037"/>
        <end position="1049"/>
    </location>
</feature>
<dbReference type="RefSeq" id="XP_503663.3">
    <property type="nucleotide sequence ID" value="XM_503663.3"/>
</dbReference>
<evidence type="ECO:0000313" key="8">
    <source>
        <dbReference type="Proteomes" id="UP000182444"/>
    </source>
</evidence>
<feature type="domain" description="RRP12 N-terminal HEAT" evidence="6">
    <location>
        <begin position="22"/>
        <end position="233"/>
    </location>
</feature>
<feature type="compositionally biased region" description="Basic residues" evidence="4">
    <location>
        <begin position="1173"/>
        <end position="1183"/>
    </location>
</feature>
<feature type="region of interest" description="Disordered" evidence="4">
    <location>
        <begin position="1124"/>
        <end position="1183"/>
    </location>
</feature>
<dbReference type="eggNOG" id="KOG1248">
    <property type="taxonomic scope" value="Eukaryota"/>
</dbReference>
<comment type="subcellular location">
    <subcellularLocation>
        <location evidence="1">Nucleus</location>
    </subcellularLocation>
</comment>
<keyword evidence="3" id="KW-0539">Nucleus</keyword>
<dbReference type="Proteomes" id="UP000182444">
    <property type="component" value="Chromosome 1E"/>
</dbReference>
<dbReference type="InterPro" id="IPR011989">
    <property type="entry name" value="ARM-like"/>
</dbReference>
<evidence type="ECO:0000256" key="2">
    <source>
        <dbReference type="ARBA" id="ARBA00007690"/>
    </source>
</evidence>
<dbReference type="Pfam" id="PF25772">
    <property type="entry name" value="HEAT_RRP12_N"/>
    <property type="match status" value="1"/>
</dbReference>
<dbReference type="Gene3D" id="1.25.10.10">
    <property type="entry name" value="Leucine-rich Repeat Variant"/>
    <property type="match status" value="1"/>
</dbReference>
<dbReference type="GO" id="GO:0005634">
    <property type="term" value="C:nucleus"/>
    <property type="evidence" value="ECO:0007669"/>
    <property type="project" value="UniProtKB-SubCell"/>
</dbReference>
<feature type="compositionally biased region" description="Basic residues" evidence="4">
    <location>
        <begin position="1134"/>
        <end position="1143"/>
    </location>
</feature>
<dbReference type="PANTHER" id="PTHR48287:SF1">
    <property type="entry name" value="ARM REPEAT SUPERFAMILY PROTEIN"/>
    <property type="match status" value="1"/>
</dbReference>
<evidence type="ECO:0000256" key="1">
    <source>
        <dbReference type="ARBA" id="ARBA00004123"/>
    </source>
</evidence>
<dbReference type="InterPro" id="IPR057860">
    <property type="entry name" value="HEAT_RRP12_N"/>
</dbReference>
<evidence type="ECO:0000259" key="5">
    <source>
        <dbReference type="Pfam" id="PF08161"/>
    </source>
</evidence>
<organism evidence="7 8">
    <name type="scientific">Yarrowia lipolytica</name>
    <name type="common">Candida lipolytica</name>
    <dbReference type="NCBI Taxonomy" id="4952"/>
    <lineage>
        <taxon>Eukaryota</taxon>
        <taxon>Fungi</taxon>
        <taxon>Dikarya</taxon>
        <taxon>Ascomycota</taxon>
        <taxon>Saccharomycotina</taxon>
        <taxon>Dipodascomycetes</taxon>
        <taxon>Dipodascales</taxon>
        <taxon>Dipodascales incertae sedis</taxon>
        <taxon>Yarrowia</taxon>
    </lineage>
</organism>
<dbReference type="KEGG" id="yli:2912440"/>
<feature type="domain" description="RRP12 HEAT" evidence="5">
    <location>
        <begin position="351"/>
        <end position="639"/>
    </location>
</feature>
<dbReference type="EMBL" id="CP017557">
    <property type="protein sequence ID" value="AOW05078.1"/>
    <property type="molecule type" value="Genomic_DNA"/>
</dbReference>
<evidence type="ECO:0000313" key="7">
    <source>
        <dbReference type="EMBL" id="AOW05078.1"/>
    </source>
</evidence>
<dbReference type="SUPFAM" id="SSF48371">
    <property type="entry name" value="ARM repeat"/>
    <property type="match status" value="1"/>
</dbReference>
<feature type="region of interest" description="Disordered" evidence="4">
    <location>
        <begin position="995"/>
        <end position="1109"/>
    </location>
</feature>
<dbReference type="VEuPathDB" id="FungiDB:YALI0_E07425g"/>
<dbReference type="InterPro" id="IPR012978">
    <property type="entry name" value="HEAT_RRP12"/>
</dbReference>
<protein>
    <submittedName>
        <fullName evidence="7">Uncharacterized protein</fullName>
    </submittedName>
</protein>
<dbReference type="AlphaFoldDB" id="A0A1D8NHH1"/>
<gene>
    <name evidence="7" type="ORF">YALI1_E08828g</name>
</gene>
<evidence type="ECO:0000259" key="6">
    <source>
        <dbReference type="Pfam" id="PF25772"/>
    </source>
</evidence>
<sequence>MSELDHTEPLEDKLDRIRVHVNSKLANQKQLAIILGAVEENLEEEKTEKTATSYFISFLALLEQSFSRQAPDQLENTDLAASALYFLDLVSPFASESLLRAKFSQIFVKLAPVLGSSDSESALLRSAIGTLQHLLLAQDAASWQTPASELSPRRGVVGLMHLAVNPRPKIRKRALDALAKILETRVSPVLVEHPAAATCADTALKAVKQYLENHKKEDTVDAGFMHALALVKTICGVGMWPMSQFDELCQLLLSISKTTNQMLIQATFGIFEGVFRHFAKSEEDENNKTRKLLVILDAVIDQAPATNDQHLAPAWFAVVAQGVGALGEVNPDKGLAKTPVVFQKVCAYLDSEADSVRTSASQCLVALCSSINQKSLQNGDKWLSKLAEMATMLLSVQTRASLVDSTNVVAALLDTLRWKSDPFLVEAVTIIGGLRTEESFVNGIPALDNALGSAIRAMGPAKVLELLPLNLSNPSSDNPGRAWMLPLLRDNIHNSEIAFFKSEFLPLIEYFDDKISTTKGATAKVFEALLAQVWSVLPRFCALPMDLQQSFDQSFAELLSNKLYSNIEIRPVICQSLRLLVESNVVYAEEPEAAESEDVNDDLLLLERFPRSEAESNVAYLGTVSSKILAVLFNVYGQTIPESRGFILECINAYLGITPAGEIGDIFDNVCGMLHKALEDEAKESKPEKDALPAMSLTMLDILIALVPYIPASSHNTLLTVFVQMIQNSDPNHQKKGYRLLTRLAEADNSFETLEKHLDNICGVVLESAESVTAVSRGARVAALAKLVALLPENDLYFIPATVSEAVIATKDVNEKTRTSAYNLLVLMGEKMARGGVIDNTRIPGLEDAGLGSVNANLTEFFKAVSAGLAGTSPNLVSATITGLSRILFEFKDDVPMDMLSELSQTVELFLTSQNREIVKSTLGFVKITAISLPIDLVEPQLSELLPKLLHWSHEHKGHFKAKVKHIVERLIRRFGFDTIEKHFPEADKKLLTNIRKSKERSKRKRTEEKEEDAPMSSTKPKKEFASEYERALYGDSDSEDEDDYEEEETTKRASKYIMKSDDPLDLLSQQALAHITSSKPRGKKEPLLKSSKFKTNESGKMIFKEDEEEDVIPQGSAIDHYVEAIKNGPVRGQKNKYKYKKSKGGDDDGGDDDDVVPKRPTKKFSRGGVSKPKGKPQQRRKF</sequence>
<name>A0A1D8NHH1_YARLL</name>